<gene>
    <name evidence="9" type="ORF">HUN01_26705</name>
</gene>
<dbReference type="AlphaFoldDB" id="A0A7D7QF09"/>
<dbReference type="Pfam" id="PF00301">
    <property type="entry name" value="Rubredoxin"/>
    <property type="match status" value="1"/>
</dbReference>
<name>A0A7D7QF09_9NOSO</name>
<feature type="binding site" evidence="7">
    <location>
        <position position="6"/>
    </location>
    <ligand>
        <name>Fe cation</name>
        <dbReference type="ChEBI" id="CHEBI:24875"/>
    </ligand>
</feature>
<feature type="binding site" evidence="7">
    <location>
        <position position="39"/>
    </location>
    <ligand>
        <name>Fe cation</name>
        <dbReference type="ChEBI" id="CHEBI:24875"/>
    </ligand>
</feature>
<evidence type="ECO:0000256" key="3">
    <source>
        <dbReference type="ARBA" id="ARBA00022723"/>
    </source>
</evidence>
<comment type="similarity">
    <text evidence="1 6">Belongs to the rubredoxin family.</text>
</comment>
<dbReference type="InterPro" id="IPR024935">
    <property type="entry name" value="Rubredoxin_dom"/>
</dbReference>
<dbReference type="InterPro" id="IPR018527">
    <property type="entry name" value="Rubredoxin_Fe_BS"/>
</dbReference>
<dbReference type="EMBL" id="CP054698">
    <property type="protein sequence ID" value="QMS90999.1"/>
    <property type="molecule type" value="Genomic_DNA"/>
</dbReference>
<dbReference type="KEGG" id="ned:HUN01_26705"/>
<dbReference type="GO" id="GO:0005506">
    <property type="term" value="F:iron ion binding"/>
    <property type="evidence" value="ECO:0007669"/>
    <property type="project" value="InterPro"/>
</dbReference>
<dbReference type="InterPro" id="IPR050526">
    <property type="entry name" value="Rubredoxin_ET"/>
</dbReference>
<reference evidence="10" key="1">
    <citation type="submission" date="2020-06" db="EMBL/GenBank/DDBJ databases">
        <title>Nostoc edaphicum CCNP1411 genome.</title>
        <authorList>
            <person name="Fidor A."/>
            <person name="Grabski M."/>
            <person name="Gawor J."/>
            <person name="Gromadka R."/>
            <person name="Wegrzyn G."/>
            <person name="Mazur-Marzec H."/>
        </authorList>
    </citation>
    <scope>NUCLEOTIDE SEQUENCE [LARGE SCALE GENOMIC DNA]</scope>
    <source>
        <strain evidence="10">CCNP1411</strain>
    </source>
</reference>
<dbReference type="PRINTS" id="PR00163">
    <property type="entry name" value="RUBREDOXIN"/>
</dbReference>
<keyword evidence="10" id="KW-1185">Reference proteome</keyword>
<evidence type="ECO:0000256" key="7">
    <source>
        <dbReference type="PIRSR" id="PIRSR000071-1"/>
    </source>
</evidence>
<dbReference type="InterPro" id="IPR024922">
    <property type="entry name" value="Rubredoxin"/>
</dbReference>
<dbReference type="PIRSF" id="PIRSF000071">
    <property type="entry name" value="Rubredoxin"/>
    <property type="match status" value="1"/>
</dbReference>
<keyword evidence="5 6" id="KW-0408">Iron</keyword>
<dbReference type="CDD" id="cd00730">
    <property type="entry name" value="rubredoxin"/>
    <property type="match status" value="1"/>
</dbReference>
<feature type="binding site" evidence="7">
    <location>
        <position position="42"/>
    </location>
    <ligand>
        <name>Fe cation</name>
        <dbReference type="ChEBI" id="CHEBI:24875"/>
    </ligand>
</feature>
<dbReference type="Proteomes" id="UP000514713">
    <property type="component" value="Chromosome"/>
</dbReference>
<accession>A0A7D7QF09</accession>
<keyword evidence="3 6" id="KW-0479">Metal-binding</keyword>
<evidence type="ECO:0000313" key="9">
    <source>
        <dbReference type="EMBL" id="QMS90999.1"/>
    </source>
</evidence>
<dbReference type="RefSeq" id="WP_181928685.1">
    <property type="nucleotide sequence ID" value="NZ_CP054698.1"/>
</dbReference>
<dbReference type="PANTHER" id="PTHR47627">
    <property type="entry name" value="RUBREDOXIN"/>
    <property type="match status" value="1"/>
</dbReference>
<evidence type="ECO:0000256" key="2">
    <source>
        <dbReference type="ARBA" id="ARBA00022448"/>
    </source>
</evidence>
<dbReference type="GO" id="GO:0009055">
    <property type="term" value="F:electron transfer activity"/>
    <property type="evidence" value="ECO:0007669"/>
    <property type="project" value="InterPro"/>
</dbReference>
<dbReference type="NCBIfam" id="NF045768">
    <property type="entry name" value="RubredRD"/>
    <property type="match status" value="1"/>
</dbReference>
<organism evidence="9 10">
    <name type="scientific">Nostoc edaphicum CCNP1411</name>
    <dbReference type="NCBI Taxonomy" id="1472755"/>
    <lineage>
        <taxon>Bacteria</taxon>
        <taxon>Bacillati</taxon>
        <taxon>Cyanobacteriota</taxon>
        <taxon>Cyanophyceae</taxon>
        <taxon>Nostocales</taxon>
        <taxon>Nostocaceae</taxon>
        <taxon>Nostoc</taxon>
    </lineage>
</organism>
<dbReference type="SUPFAM" id="SSF57802">
    <property type="entry name" value="Rubredoxin-like"/>
    <property type="match status" value="1"/>
</dbReference>
<feature type="domain" description="Rubredoxin-like" evidence="8">
    <location>
        <begin position="1"/>
        <end position="52"/>
    </location>
</feature>
<dbReference type="Gene3D" id="2.20.28.10">
    <property type="match status" value="1"/>
</dbReference>
<dbReference type="PROSITE" id="PS50903">
    <property type="entry name" value="RUBREDOXIN_LIKE"/>
    <property type="match status" value="1"/>
</dbReference>
<evidence type="ECO:0000256" key="4">
    <source>
        <dbReference type="ARBA" id="ARBA00022982"/>
    </source>
</evidence>
<keyword evidence="2 6" id="KW-0813">Transport</keyword>
<keyword evidence="4 6" id="KW-0249">Electron transport</keyword>
<evidence type="ECO:0000259" key="8">
    <source>
        <dbReference type="PROSITE" id="PS50903"/>
    </source>
</evidence>
<dbReference type="GO" id="GO:0043448">
    <property type="term" value="P:alkane catabolic process"/>
    <property type="evidence" value="ECO:0007669"/>
    <property type="project" value="TreeGrafter"/>
</dbReference>
<evidence type="ECO:0000256" key="1">
    <source>
        <dbReference type="ARBA" id="ARBA00005337"/>
    </source>
</evidence>
<protein>
    <recommendedName>
        <fullName evidence="6">Rubredoxin</fullName>
    </recommendedName>
</protein>
<evidence type="ECO:0000256" key="6">
    <source>
        <dbReference type="PIRNR" id="PIRNR000071"/>
    </source>
</evidence>
<comment type="cofactor">
    <cofactor evidence="6 7">
        <name>Fe(3+)</name>
        <dbReference type="ChEBI" id="CHEBI:29034"/>
    </cofactor>
    <text evidence="6 7">Binds 1 Fe(3+) ion per subunit.</text>
</comment>
<dbReference type="PROSITE" id="PS00202">
    <property type="entry name" value="RUBREDOXIN"/>
    <property type="match status" value="1"/>
</dbReference>
<feature type="binding site" evidence="7">
    <location>
        <position position="9"/>
    </location>
    <ligand>
        <name>Fe cation</name>
        <dbReference type="ChEBI" id="CHEBI:24875"/>
    </ligand>
</feature>
<proteinExistence type="inferred from homology"/>
<dbReference type="PANTHER" id="PTHR47627:SF1">
    <property type="entry name" value="RUBREDOXIN-1-RELATED"/>
    <property type="match status" value="1"/>
</dbReference>
<dbReference type="InterPro" id="IPR024934">
    <property type="entry name" value="Rubredoxin-like_dom"/>
</dbReference>
<evidence type="ECO:0000313" key="10">
    <source>
        <dbReference type="Proteomes" id="UP000514713"/>
    </source>
</evidence>
<evidence type="ECO:0000256" key="5">
    <source>
        <dbReference type="ARBA" id="ARBA00023004"/>
    </source>
</evidence>
<dbReference type="FunFam" id="2.20.28.10:FF:000001">
    <property type="entry name" value="Rubredoxin"/>
    <property type="match status" value="1"/>
</dbReference>
<sequence>MTKYLCTVCGYEYDPEVGDPDSEIAPGTMFEDIPDDWSCPVCGATKEEFELVEE</sequence>